<gene>
    <name evidence="1" type="ORF">SAMN05192580_2842</name>
</gene>
<organism evidence="1 2">
    <name type="scientific">Sphingomonas jatrophae</name>
    <dbReference type="NCBI Taxonomy" id="1166337"/>
    <lineage>
        <taxon>Bacteria</taxon>
        <taxon>Pseudomonadati</taxon>
        <taxon>Pseudomonadota</taxon>
        <taxon>Alphaproteobacteria</taxon>
        <taxon>Sphingomonadales</taxon>
        <taxon>Sphingomonadaceae</taxon>
        <taxon>Sphingomonas</taxon>
    </lineage>
</organism>
<keyword evidence="2" id="KW-1185">Reference proteome</keyword>
<dbReference type="InterPro" id="IPR038225">
    <property type="entry name" value="TagF_sf"/>
</dbReference>
<evidence type="ECO:0000313" key="1">
    <source>
        <dbReference type="EMBL" id="SFS03858.1"/>
    </source>
</evidence>
<dbReference type="STRING" id="1166337.SAMN05192580_2842"/>
<sequence length="170" mass="18159">MLFGKLPSHGDFIARGLDPARRQALDEWLASALAEAQDVHGDTFEPRYDSAPAWRFAWEESEGWLAGAMAPSMDSVGRRFPILVAAHTGERSAAAGLAQACEDAIYQAFARGLDADALHAGLIALAEEARAPKPLPGWWTAGNDAFPAARLEGERPQGLFAMMLGAGEQA</sequence>
<dbReference type="EMBL" id="FOZG01000002">
    <property type="protein sequence ID" value="SFS03858.1"/>
    <property type="molecule type" value="Genomic_DNA"/>
</dbReference>
<reference evidence="1 2" key="1">
    <citation type="submission" date="2016-10" db="EMBL/GenBank/DDBJ databases">
        <authorList>
            <person name="de Groot N.N."/>
        </authorList>
    </citation>
    <scope>NUCLEOTIDE SEQUENCE [LARGE SCALE GENOMIC DNA]</scope>
    <source>
        <strain evidence="1 2">S5-249</strain>
    </source>
</reference>
<dbReference type="Pfam" id="PF09867">
    <property type="entry name" value="TagF_N"/>
    <property type="match status" value="1"/>
</dbReference>
<proteinExistence type="predicted"/>
<dbReference type="AlphaFoldDB" id="A0A1I6LKF1"/>
<protein>
    <submittedName>
        <fullName evidence="1">Type VI secretion system protein ImpM</fullName>
    </submittedName>
</protein>
<dbReference type="NCBIfam" id="TIGR03373">
    <property type="entry name" value="VI_minor_4"/>
    <property type="match status" value="1"/>
</dbReference>
<evidence type="ECO:0000313" key="2">
    <source>
        <dbReference type="Proteomes" id="UP000198824"/>
    </source>
</evidence>
<dbReference type="Proteomes" id="UP000198824">
    <property type="component" value="Unassembled WGS sequence"/>
</dbReference>
<name>A0A1I6LKF1_9SPHN</name>
<accession>A0A1I6LKF1</accession>
<dbReference type="InterPro" id="IPR017748">
    <property type="entry name" value="TagF"/>
</dbReference>
<dbReference type="Gene3D" id="3.40.1730.10">
    <property type="entry name" value="pa0076 domain"/>
    <property type="match status" value="1"/>
</dbReference>